<accession>A0ABS0B726</accession>
<feature type="active site" evidence="10">
    <location>
        <position position="180"/>
    </location>
</feature>
<dbReference type="InterPro" id="IPR010139">
    <property type="entry name" value="Imidazole-glycPsynth_HisH"/>
</dbReference>
<evidence type="ECO:0000256" key="7">
    <source>
        <dbReference type="ARBA" id="ARBA00023239"/>
    </source>
</evidence>
<protein>
    <recommendedName>
        <fullName evidence="10">Imidazole glycerol phosphate synthase subunit HisH</fullName>
        <ecNumber evidence="10">4.3.2.10</ecNumber>
    </recommendedName>
    <alternativeName>
        <fullName evidence="10">IGP synthase glutaminase subunit</fullName>
        <ecNumber evidence="10">3.5.1.2</ecNumber>
    </alternativeName>
    <alternativeName>
        <fullName evidence="10">IGP synthase subunit HisH</fullName>
    </alternativeName>
    <alternativeName>
        <fullName evidence="10">ImGP synthase subunit HisH</fullName>
        <shortName evidence="10">IGPS subunit HisH</shortName>
    </alternativeName>
</protein>
<dbReference type="PANTHER" id="PTHR42701">
    <property type="entry name" value="IMIDAZOLE GLYCEROL PHOSPHATE SYNTHASE SUBUNIT HISH"/>
    <property type="match status" value="1"/>
</dbReference>
<dbReference type="Proteomes" id="UP001429984">
    <property type="component" value="Unassembled WGS sequence"/>
</dbReference>
<proteinExistence type="inferred from homology"/>
<evidence type="ECO:0000256" key="6">
    <source>
        <dbReference type="ARBA" id="ARBA00023102"/>
    </source>
</evidence>
<comment type="function">
    <text evidence="10">IGPS catalyzes the conversion of PRFAR and glutamine to IGP, AICAR and glutamate. The HisH subunit catalyzes the hydrolysis of glutamine to glutamate and ammonia as part of the synthesis of IGP and AICAR. The resulting ammonia molecule is channeled to the active site of HisF.</text>
</comment>
<dbReference type="Pfam" id="PF00117">
    <property type="entry name" value="GATase"/>
    <property type="match status" value="1"/>
</dbReference>
<sequence length="199" mass="20856">MDVVLIDSGGANIGSVRYALERLGASAVLSADADTISRADRVILPGVGAAAPAMARLRELGLVDLIRALEQPLLGICLGMQLLFESSEEGDVECLGLLPGRVRRMPASQGIRVPHMGWNRLSRRSDSALLDGIDEGAHAYFVHSYAAPLTADTLASSAHGSEFAAVVGRGRCLGAQFHPERSAAVGARVLENFLRGAAA</sequence>
<dbReference type="NCBIfam" id="TIGR01855">
    <property type="entry name" value="IMP_synth_hisH"/>
    <property type="match status" value="1"/>
</dbReference>
<evidence type="ECO:0000256" key="2">
    <source>
        <dbReference type="ARBA" id="ARBA00011152"/>
    </source>
</evidence>
<dbReference type="PROSITE" id="PS51273">
    <property type="entry name" value="GATASE_TYPE_1"/>
    <property type="match status" value="1"/>
</dbReference>
<feature type="active site" description="Nucleophile" evidence="10">
    <location>
        <position position="77"/>
    </location>
</feature>
<evidence type="ECO:0000256" key="9">
    <source>
        <dbReference type="ARBA" id="ARBA00049534"/>
    </source>
</evidence>
<keyword evidence="6 10" id="KW-0368">Histidine biosynthesis</keyword>
<dbReference type="EMBL" id="JADLZT010000003">
    <property type="protein sequence ID" value="MBF6023487.1"/>
    <property type="molecule type" value="Genomic_DNA"/>
</dbReference>
<comment type="catalytic activity">
    <reaction evidence="8 10">
        <text>5-[(5-phospho-1-deoxy-D-ribulos-1-ylimino)methylamino]-1-(5-phospho-beta-D-ribosyl)imidazole-4-carboxamide + L-glutamine = D-erythro-1-(imidazol-4-yl)glycerol 3-phosphate + 5-amino-1-(5-phospho-beta-D-ribosyl)imidazole-4-carboxamide + L-glutamate + H(+)</text>
        <dbReference type="Rhea" id="RHEA:24793"/>
        <dbReference type="ChEBI" id="CHEBI:15378"/>
        <dbReference type="ChEBI" id="CHEBI:29985"/>
        <dbReference type="ChEBI" id="CHEBI:58278"/>
        <dbReference type="ChEBI" id="CHEBI:58359"/>
        <dbReference type="ChEBI" id="CHEBI:58475"/>
        <dbReference type="ChEBI" id="CHEBI:58525"/>
        <dbReference type="EC" id="4.3.2.10"/>
    </reaction>
</comment>
<evidence type="ECO:0000256" key="8">
    <source>
        <dbReference type="ARBA" id="ARBA00047838"/>
    </source>
</evidence>
<evidence type="ECO:0000256" key="4">
    <source>
        <dbReference type="ARBA" id="ARBA00022801"/>
    </source>
</evidence>
<comment type="subcellular location">
    <subcellularLocation>
        <location evidence="10">Cytoplasm</location>
    </subcellularLocation>
</comment>
<dbReference type="InterPro" id="IPR029062">
    <property type="entry name" value="Class_I_gatase-like"/>
</dbReference>
<keyword evidence="13" id="KW-1185">Reference proteome</keyword>
<evidence type="ECO:0000256" key="3">
    <source>
        <dbReference type="ARBA" id="ARBA00022605"/>
    </source>
</evidence>
<dbReference type="PANTHER" id="PTHR42701:SF1">
    <property type="entry name" value="IMIDAZOLE GLYCEROL PHOSPHATE SYNTHASE SUBUNIT HISH"/>
    <property type="match status" value="1"/>
</dbReference>
<dbReference type="HAMAP" id="MF_00278">
    <property type="entry name" value="HisH"/>
    <property type="match status" value="1"/>
</dbReference>
<keyword evidence="10" id="KW-0963">Cytoplasm</keyword>
<comment type="catalytic activity">
    <reaction evidence="9 10">
        <text>L-glutamine + H2O = L-glutamate + NH4(+)</text>
        <dbReference type="Rhea" id="RHEA:15889"/>
        <dbReference type="ChEBI" id="CHEBI:15377"/>
        <dbReference type="ChEBI" id="CHEBI:28938"/>
        <dbReference type="ChEBI" id="CHEBI:29985"/>
        <dbReference type="ChEBI" id="CHEBI:58359"/>
        <dbReference type="EC" id="3.5.1.2"/>
    </reaction>
</comment>
<evidence type="ECO:0000313" key="12">
    <source>
        <dbReference type="EMBL" id="MBF6023487.1"/>
    </source>
</evidence>
<dbReference type="RefSeq" id="WP_194930101.1">
    <property type="nucleotide sequence ID" value="NZ_JADLZT010000003.1"/>
</dbReference>
<evidence type="ECO:0000256" key="10">
    <source>
        <dbReference type="HAMAP-Rule" id="MF_00278"/>
    </source>
</evidence>
<keyword evidence="5 10" id="KW-0315">Glutamine amidotransferase</keyword>
<comment type="pathway">
    <text evidence="1 10">Amino-acid biosynthesis; L-histidine biosynthesis; L-histidine from 5-phospho-alpha-D-ribose 1-diphosphate: step 5/9.</text>
</comment>
<keyword evidence="7 10" id="KW-0456">Lyase</keyword>
<keyword evidence="4 10" id="KW-0378">Hydrolase</keyword>
<dbReference type="InterPro" id="IPR017926">
    <property type="entry name" value="GATASE"/>
</dbReference>
<name>A0ABS0B726_9GAMM</name>
<reference evidence="12 13" key="1">
    <citation type="submission" date="2020-11" db="EMBL/GenBank/DDBJ databases">
        <title>Draft Genome Sequence and Secondary Metabolite Biosynthetic Potential of the Lysobacter niastensis Type strain DSM 18481.</title>
        <authorList>
            <person name="Turrini P."/>
            <person name="Artuso I."/>
            <person name="Tescari M."/>
            <person name="Lugli G.A."/>
            <person name="Frangipani E."/>
            <person name="Ventura M."/>
            <person name="Visca P."/>
        </authorList>
    </citation>
    <scope>NUCLEOTIDE SEQUENCE [LARGE SCALE GENOMIC DNA]</scope>
    <source>
        <strain evidence="12 13">DSM 18481</strain>
    </source>
</reference>
<dbReference type="EC" id="4.3.2.10" evidence="10"/>
<dbReference type="PIRSF" id="PIRSF000495">
    <property type="entry name" value="Amidotransf_hisH"/>
    <property type="match status" value="1"/>
</dbReference>
<gene>
    <name evidence="10 12" type="primary">hisH</name>
    <name evidence="12" type="ORF">IU514_05505</name>
</gene>
<dbReference type="CDD" id="cd01748">
    <property type="entry name" value="GATase1_IGP_Synthase"/>
    <property type="match status" value="1"/>
</dbReference>
<dbReference type="EC" id="3.5.1.2" evidence="10"/>
<evidence type="ECO:0000256" key="5">
    <source>
        <dbReference type="ARBA" id="ARBA00022962"/>
    </source>
</evidence>
<dbReference type="SUPFAM" id="SSF52317">
    <property type="entry name" value="Class I glutamine amidotransferase-like"/>
    <property type="match status" value="1"/>
</dbReference>
<organism evidence="12 13">
    <name type="scientific">Lysobacter niastensis</name>
    <dbReference type="NCBI Taxonomy" id="380629"/>
    <lineage>
        <taxon>Bacteria</taxon>
        <taxon>Pseudomonadati</taxon>
        <taxon>Pseudomonadota</taxon>
        <taxon>Gammaproteobacteria</taxon>
        <taxon>Lysobacterales</taxon>
        <taxon>Lysobacteraceae</taxon>
        <taxon>Lysobacter</taxon>
    </lineage>
</organism>
<comment type="subunit">
    <text evidence="2 10">Heterodimer of HisH and HisF.</text>
</comment>
<evidence type="ECO:0000256" key="1">
    <source>
        <dbReference type="ARBA" id="ARBA00005091"/>
    </source>
</evidence>
<keyword evidence="3 10" id="KW-0028">Amino-acid biosynthesis</keyword>
<evidence type="ECO:0000313" key="13">
    <source>
        <dbReference type="Proteomes" id="UP001429984"/>
    </source>
</evidence>
<dbReference type="Gene3D" id="3.40.50.880">
    <property type="match status" value="1"/>
</dbReference>
<comment type="caution">
    <text evidence="12">The sequence shown here is derived from an EMBL/GenBank/DDBJ whole genome shotgun (WGS) entry which is preliminary data.</text>
</comment>
<feature type="domain" description="Glutamine amidotransferase" evidence="11">
    <location>
        <begin position="4"/>
        <end position="194"/>
    </location>
</feature>
<feature type="active site" evidence="10">
    <location>
        <position position="178"/>
    </location>
</feature>
<evidence type="ECO:0000259" key="11">
    <source>
        <dbReference type="Pfam" id="PF00117"/>
    </source>
</evidence>